<reference evidence="5 6" key="1">
    <citation type="submission" date="2019-09" db="EMBL/GenBank/DDBJ databases">
        <authorList>
            <person name="Cremers G."/>
        </authorList>
    </citation>
    <scope>NUCLEOTIDE SEQUENCE [LARGE SCALE GENOMIC DNA]</scope>
    <source>
        <strain evidence="5">4A</strain>
    </source>
</reference>
<dbReference type="Proteomes" id="UP000334923">
    <property type="component" value="Unassembled WGS sequence"/>
</dbReference>
<dbReference type="PANTHER" id="PTHR12558">
    <property type="entry name" value="CELL DIVISION CYCLE 16,23,27"/>
    <property type="match status" value="1"/>
</dbReference>
<feature type="repeat" description="TPR" evidence="1">
    <location>
        <begin position="519"/>
        <end position="552"/>
    </location>
</feature>
<dbReference type="PROSITE" id="PS50005">
    <property type="entry name" value="TPR"/>
    <property type="match status" value="3"/>
</dbReference>
<keyword evidence="2" id="KW-0175">Coiled coil</keyword>
<dbReference type="EMBL" id="CABFVA020000065">
    <property type="protein sequence ID" value="VVM06250.1"/>
    <property type="molecule type" value="Genomic_DNA"/>
</dbReference>
<dbReference type="InterPro" id="IPR019734">
    <property type="entry name" value="TPR_rpt"/>
</dbReference>
<feature type="repeat" description="TPR" evidence="1">
    <location>
        <begin position="553"/>
        <end position="586"/>
    </location>
</feature>
<feature type="compositionally biased region" description="Polar residues" evidence="3">
    <location>
        <begin position="390"/>
        <end position="407"/>
    </location>
</feature>
<evidence type="ECO:0000313" key="6">
    <source>
        <dbReference type="Proteomes" id="UP000334923"/>
    </source>
</evidence>
<name>A0A5E6MBA1_9BACT</name>
<dbReference type="PANTHER" id="PTHR12558:SF13">
    <property type="entry name" value="CELL DIVISION CYCLE PROTEIN 27 HOMOLOG"/>
    <property type="match status" value="1"/>
</dbReference>
<gene>
    <name evidence="5" type="primary">yrrB</name>
    <name evidence="5" type="ORF">MAMT_01079</name>
</gene>
<dbReference type="InterPro" id="IPR011990">
    <property type="entry name" value="TPR-like_helical_dom_sf"/>
</dbReference>
<dbReference type="Gene3D" id="1.25.40.10">
    <property type="entry name" value="Tetratricopeptide repeat domain"/>
    <property type="match status" value="2"/>
</dbReference>
<feature type="coiled-coil region" evidence="2">
    <location>
        <begin position="160"/>
        <end position="315"/>
    </location>
</feature>
<protein>
    <submittedName>
        <fullName evidence="5">TPR repeat-containing protein YrrB</fullName>
    </submittedName>
</protein>
<feature type="compositionally biased region" description="Low complexity" evidence="3">
    <location>
        <begin position="453"/>
        <end position="462"/>
    </location>
</feature>
<dbReference type="Pfam" id="PF13414">
    <property type="entry name" value="TPR_11"/>
    <property type="match status" value="1"/>
</dbReference>
<evidence type="ECO:0000256" key="1">
    <source>
        <dbReference type="PROSITE-ProRule" id="PRU00339"/>
    </source>
</evidence>
<dbReference type="PROSITE" id="PS50293">
    <property type="entry name" value="TPR_REGION"/>
    <property type="match status" value="1"/>
</dbReference>
<feature type="signal peptide" evidence="4">
    <location>
        <begin position="1"/>
        <end position="25"/>
    </location>
</feature>
<sequence length="665" mass="72715">MRLSLRGSLACLLLAIAQPAQPAHAAYPPQDQFLQAYLSLQEAEQMEKKGEGAAAHQKYLDVERKLELLKRNHPDWEPSIVAFRLRYVRGKIALSEDARKKGSSSPEAPQPDKNELASSPSAGEGTKDNPRSHSVPATRGDAESTESNGNRQLFLLRSRISQLESELTSTKSQLQAAVSEAGSLRERLQSVRKELAIAQSSNVEERIATVLQENNALKAQLAQTEGKIRALQTGNNEAAVVGIRDQLKGVQEQLAVLERENQIFRSTASSLQSQLETAQQRLAESARHFFASSGNEQLKKENEILRGIVNRQLQEQARREMAKKLVTEELQSLKVDSQFVQRQLEILSSPLVSLSPEELALLKGPAVAPQDGGDKQAFVAALKQKAQQMGLFSQSSAPDRTSASESGPANPAKADPTPSAPETTAASSDTVASENHPAVQFASQMPASSGETSSEPASAPQQNAPPPASDSGAQGNNAASLSPEIRRLAEQAAGYFNEQRHDEAAKVYDQILQKDPGNVFAWANLGVVRFQQSRYDEAEKALQQAIKLNPNDAFSHSVLGIVYYQQGRYDNSISMLTRSIVLDPNDPRTRNYLGIACSKKGWQEAAEKELRRALELNPNYADAHFNLAVIYATQKPPAKELAKRHYQDALNLGLPKDVGLEKFLE</sequence>
<dbReference type="AlphaFoldDB" id="A0A5E6MBA1"/>
<dbReference type="SMART" id="SM00028">
    <property type="entry name" value="TPR"/>
    <property type="match status" value="4"/>
</dbReference>
<evidence type="ECO:0000256" key="2">
    <source>
        <dbReference type="SAM" id="Coils"/>
    </source>
</evidence>
<organism evidence="5 6">
    <name type="scientific">Methylacidimicrobium tartarophylax</name>
    <dbReference type="NCBI Taxonomy" id="1041768"/>
    <lineage>
        <taxon>Bacteria</taxon>
        <taxon>Pseudomonadati</taxon>
        <taxon>Verrucomicrobiota</taxon>
        <taxon>Methylacidimicrobium</taxon>
    </lineage>
</organism>
<proteinExistence type="predicted"/>
<feature type="compositionally biased region" description="Polar residues" evidence="3">
    <location>
        <begin position="420"/>
        <end position="433"/>
    </location>
</feature>
<accession>A0A5E6MBA1</accession>
<feature type="repeat" description="TPR" evidence="1">
    <location>
        <begin position="587"/>
        <end position="620"/>
    </location>
</feature>
<dbReference type="OrthoDB" id="185944at2"/>
<keyword evidence="6" id="KW-1185">Reference proteome</keyword>
<dbReference type="RefSeq" id="WP_142659950.1">
    <property type="nucleotide sequence ID" value="NZ_CABFVA020000065.1"/>
</dbReference>
<keyword evidence="4" id="KW-0732">Signal</keyword>
<dbReference type="Pfam" id="PF13176">
    <property type="entry name" value="TPR_7"/>
    <property type="match status" value="1"/>
</dbReference>
<feature type="chain" id="PRO_5022689703" evidence="4">
    <location>
        <begin position="26"/>
        <end position="665"/>
    </location>
</feature>
<evidence type="ECO:0000313" key="5">
    <source>
        <dbReference type="EMBL" id="VVM06250.1"/>
    </source>
</evidence>
<evidence type="ECO:0000256" key="3">
    <source>
        <dbReference type="SAM" id="MobiDB-lite"/>
    </source>
</evidence>
<evidence type="ECO:0000256" key="4">
    <source>
        <dbReference type="SAM" id="SignalP"/>
    </source>
</evidence>
<dbReference type="SUPFAM" id="SSF48452">
    <property type="entry name" value="TPR-like"/>
    <property type="match status" value="1"/>
</dbReference>
<feature type="region of interest" description="Disordered" evidence="3">
    <location>
        <begin position="390"/>
        <end position="480"/>
    </location>
</feature>
<feature type="region of interest" description="Disordered" evidence="3">
    <location>
        <begin position="96"/>
        <end position="151"/>
    </location>
</feature>
<keyword evidence="1" id="KW-0802">TPR repeat</keyword>
<feature type="compositionally biased region" description="Polar residues" evidence="3">
    <location>
        <begin position="441"/>
        <end position="452"/>
    </location>
</feature>
<dbReference type="Pfam" id="PF14559">
    <property type="entry name" value="TPR_19"/>
    <property type="match status" value="1"/>
</dbReference>